<dbReference type="AlphaFoldDB" id="A0A0F9WTU5"/>
<name>A0A0F9WTU5_9ZZZZ</name>
<evidence type="ECO:0000313" key="1">
    <source>
        <dbReference type="EMBL" id="KKN89746.1"/>
    </source>
</evidence>
<dbReference type="EMBL" id="LAZR01000116">
    <property type="protein sequence ID" value="KKN89746.1"/>
    <property type="molecule type" value="Genomic_DNA"/>
</dbReference>
<comment type="caution">
    <text evidence="1">The sequence shown here is derived from an EMBL/GenBank/DDBJ whole genome shotgun (WGS) entry which is preliminary data.</text>
</comment>
<reference evidence="1" key="1">
    <citation type="journal article" date="2015" name="Nature">
        <title>Complex archaea that bridge the gap between prokaryotes and eukaryotes.</title>
        <authorList>
            <person name="Spang A."/>
            <person name="Saw J.H."/>
            <person name="Jorgensen S.L."/>
            <person name="Zaremba-Niedzwiedzka K."/>
            <person name="Martijn J."/>
            <person name="Lind A.E."/>
            <person name="van Eijk R."/>
            <person name="Schleper C."/>
            <person name="Guy L."/>
            <person name="Ettema T.J."/>
        </authorList>
    </citation>
    <scope>NUCLEOTIDE SEQUENCE</scope>
</reference>
<accession>A0A0F9WTU5</accession>
<proteinExistence type="predicted"/>
<gene>
    <name evidence="1" type="ORF">LCGC14_0235920</name>
</gene>
<protein>
    <submittedName>
        <fullName evidence="1">Uncharacterized protein</fullName>
    </submittedName>
</protein>
<organism evidence="1">
    <name type="scientific">marine sediment metagenome</name>
    <dbReference type="NCBI Taxonomy" id="412755"/>
    <lineage>
        <taxon>unclassified sequences</taxon>
        <taxon>metagenomes</taxon>
        <taxon>ecological metagenomes</taxon>
    </lineage>
</organism>
<sequence length="118" mass="11796">MESAVGAGLTFTSVVVSLPAAGRQTLLAPTGTSVQRLHAMHFTMDAAGSVGIYYDDDGAGTSEVSVWGPAEFATKGGVMIEFGLAADGIPTSASSKYLTLVASTSGVHGGVKVSKATS</sequence>